<dbReference type="AlphaFoldDB" id="A0A1F5N7B5"/>
<dbReference type="Pfam" id="PF07992">
    <property type="entry name" value="Pyr_redox_2"/>
    <property type="match status" value="1"/>
</dbReference>
<evidence type="ECO:0000313" key="5">
    <source>
        <dbReference type="Proteomes" id="UP000177610"/>
    </source>
</evidence>
<dbReference type="Gene3D" id="3.50.50.60">
    <property type="entry name" value="FAD/NAD(P)-binding domain"/>
    <property type="match status" value="2"/>
</dbReference>
<feature type="domain" description="FAD/NAD(P)-binding" evidence="3">
    <location>
        <begin position="2"/>
        <end position="283"/>
    </location>
</feature>
<gene>
    <name evidence="4" type="ORF">A2717_02950</name>
</gene>
<dbReference type="GO" id="GO:0016491">
    <property type="term" value="F:oxidoreductase activity"/>
    <property type="evidence" value="ECO:0007669"/>
    <property type="project" value="UniProtKB-KW"/>
</dbReference>
<dbReference type="PRINTS" id="PR00368">
    <property type="entry name" value="FADPNR"/>
</dbReference>
<keyword evidence="1" id="KW-0285">Flavoprotein</keyword>
<dbReference type="InterPro" id="IPR023753">
    <property type="entry name" value="FAD/NAD-binding_dom"/>
</dbReference>
<evidence type="ECO:0000256" key="2">
    <source>
        <dbReference type="ARBA" id="ARBA00023002"/>
    </source>
</evidence>
<dbReference type="SUPFAM" id="SSF51905">
    <property type="entry name" value="FAD/NAD(P)-binding domain"/>
    <property type="match status" value="2"/>
</dbReference>
<reference evidence="4 5" key="1">
    <citation type="journal article" date="2016" name="Nat. Commun.">
        <title>Thousands of microbial genomes shed light on interconnected biogeochemical processes in an aquifer system.</title>
        <authorList>
            <person name="Anantharaman K."/>
            <person name="Brown C.T."/>
            <person name="Hug L.A."/>
            <person name="Sharon I."/>
            <person name="Castelle C.J."/>
            <person name="Probst A.J."/>
            <person name="Thomas B.C."/>
            <person name="Singh A."/>
            <person name="Wilkins M.J."/>
            <person name="Karaoz U."/>
            <person name="Brodie E.L."/>
            <person name="Williams K.H."/>
            <person name="Hubbard S.S."/>
            <person name="Banfield J.F."/>
        </authorList>
    </citation>
    <scope>NUCLEOTIDE SEQUENCE [LARGE SCALE GENOMIC DNA]</scope>
</reference>
<sequence>MYDVIIIGGGVAAFTAGIFTSRRGLKTLIIGKDIAGQANYTDAIENYPGLQEVGGFELVSSIRQQAENFGAEFLIAEVSKVKAVADEFIVTAFDKQYKAQSLILAYGKTPKDLGVPGEAELKGKGVTYCATCDGPLFKNKVVAVAGIGDIAAEAGLICAPFAKQVFILSKTDRLICHPALNKALFRKKNVKLLPFVQIQQLIGEGKLEKMQILDLKSGHQMELDVDGLLVELGYVVDSNFLQNIVKLDEQEQIIVNADQATSYSGIFACGDAINSSYKQAVISAGNAATAALACYDWLMRRQGGIGLTSDWNQIKRLK</sequence>
<dbReference type="EMBL" id="MFEH01000007">
    <property type="protein sequence ID" value="OGE73546.1"/>
    <property type="molecule type" value="Genomic_DNA"/>
</dbReference>
<dbReference type="STRING" id="1817821.A2717_02950"/>
<keyword evidence="2" id="KW-0560">Oxidoreductase</keyword>
<dbReference type="InterPro" id="IPR036188">
    <property type="entry name" value="FAD/NAD-bd_sf"/>
</dbReference>
<name>A0A1F5N7B5_9BACT</name>
<dbReference type="InterPro" id="IPR050097">
    <property type="entry name" value="Ferredoxin-NADP_redctase_2"/>
</dbReference>
<accession>A0A1F5N7B5</accession>
<proteinExistence type="predicted"/>
<protein>
    <recommendedName>
        <fullName evidence="3">FAD/NAD(P)-binding domain-containing protein</fullName>
    </recommendedName>
</protein>
<evidence type="ECO:0000313" key="4">
    <source>
        <dbReference type="EMBL" id="OGE73546.1"/>
    </source>
</evidence>
<evidence type="ECO:0000259" key="3">
    <source>
        <dbReference type="Pfam" id="PF07992"/>
    </source>
</evidence>
<comment type="caution">
    <text evidence="4">The sequence shown here is derived from an EMBL/GenBank/DDBJ whole genome shotgun (WGS) entry which is preliminary data.</text>
</comment>
<evidence type="ECO:0000256" key="1">
    <source>
        <dbReference type="ARBA" id="ARBA00022630"/>
    </source>
</evidence>
<dbReference type="PANTHER" id="PTHR48105">
    <property type="entry name" value="THIOREDOXIN REDUCTASE 1-RELATED-RELATED"/>
    <property type="match status" value="1"/>
</dbReference>
<dbReference type="Proteomes" id="UP000177610">
    <property type="component" value="Unassembled WGS sequence"/>
</dbReference>
<organism evidence="4 5">
    <name type="scientific">Candidatus Doudnabacteria bacterium RIFCSPHIGHO2_01_FULL_41_86</name>
    <dbReference type="NCBI Taxonomy" id="1817821"/>
    <lineage>
        <taxon>Bacteria</taxon>
        <taxon>Candidatus Doudnaibacteriota</taxon>
    </lineage>
</organism>
<dbReference type="PRINTS" id="PR00469">
    <property type="entry name" value="PNDRDTASEII"/>
</dbReference>